<dbReference type="PANTHER" id="PTHR33507:SF3">
    <property type="entry name" value="INNER MEMBRANE PROTEIN YBBJ"/>
    <property type="match status" value="1"/>
</dbReference>
<feature type="transmembrane region" description="Helical" evidence="5">
    <location>
        <begin position="12"/>
        <end position="44"/>
    </location>
</feature>
<evidence type="ECO:0000256" key="2">
    <source>
        <dbReference type="ARBA" id="ARBA00022692"/>
    </source>
</evidence>
<dbReference type="AlphaFoldDB" id="A0A1B7LX67"/>
<proteinExistence type="predicted"/>
<dbReference type="SUPFAM" id="SSF141322">
    <property type="entry name" value="NfeD domain-like"/>
    <property type="match status" value="1"/>
</dbReference>
<dbReference type="InterPro" id="IPR052165">
    <property type="entry name" value="Membrane_assoc_protease"/>
</dbReference>
<dbReference type="EMBL" id="LXEY01000021">
    <property type="protein sequence ID" value="OAV59752.1"/>
    <property type="molecule type" value="Genomic_DNA"/>
</dbReference>
<dbReference type="InterPro" id="IPR012340">
    <property type="entry name" value="NA-bd_OB-fold"/>
</dbReference>
<evidence type="ECO:0000259" key="6">
    <source>
        <dbReference type="Pfam" id="PF01957"/>
    </source>
</evidence>
<name>A0A1B7LX67_9MICC</name>
<evidence type="ECO:0000256" key="4">
    <source>
        <dbReference type="ARBA" id="ARBA00023136"/>
    </source>
</evidence>
<gene>
    <name evidence="7" type="ORF">A6F49_13295</name>
</gene>
<accession>A0A1B7LX67</accession>
<evidence type="ECO:0000313" key="7">
    <source>
        <dbReference type="EMBL" id="OAV59752.1"/>
    </source>
</evidence>
<protein>
    <recommendedName>
        <fullName evidence="6">NfeD-like C-terminal domain-containing protein</fullName>
    </recommendedName>
</protein>
<feature type="transmembrane region" description="Helical" evidence="5">
    <location>
        <begin position="50"/>
        <end position="70"/>
    </location>
</feature>
<evidence type="ECO:0000256" key="1">
    <source>
        <dbReference type="ARBA" id="ARBA00004141"/>
    </source>
</evidence>
<comment type="caution">
    <text evidence="7">The sequence shown here is derived from an EMBL/GenBank/DDBJ whole genome shotgun (WGS) entry which is preliminary data.</text>
</comment>
<dbReference type="STRING" id="1837282.A6F49_13295"/>
<feature type="domain" description="NfeD-like C-terminal" evidence="6">
    <location>
        <begin position="90"/>
        <end position="146"/>
    </location>
</feature>
<dbReference type="RefSeq" id="WP_043058254.1">
    <property type="nucleotide sequence ID" value="NZ_LXEY01000021.1"/>
</dbReference>
<keyword evidence="8" id="KW-1185">Reference proteome</keyword>
<reference evidence="7 8" key="1">
    <citation type="submission" date="2016-04" db="EMBL/GenBank/DDBJ databases">
        <title>First whole genome shotgun sequence of the bacterium Enteractinococcus sp. strain UASWS1574.</title>
        <authorList>
            <person name="Crovadore J."/>
            <person name="Chablais R."/>
            <person name="Lefort F."/>
        </authorList>
    </citation>
    <scope>NUCLEOTIDE SEQUENCE [LARGE SCALE GENOMIC DNA]</scope>
    <source>
        <strain evidence="7 8">UASWS1574</strain>
    </source>
</reference>
<dbReference type="GO" id="GO:0005886">
    <property type="term" value="C:plasma membrane"/>
    <property type="evidence" value="ECO:0007669"/>
    <property type="project" value="TreeGrafter"/>
</dbReference>
<comment type="subcellular location">
    <subcellularLocation>
        <location evidence="1">Membrane</location>
        <topology evidence="1">Multi-pass membrane protein</topology>
    </subcellularLocation>
</comment>
<evidence type="ECO:0000256" key="3">
    <source>
        <dbReference type="ARBA" id="ARBA00022989"/>
    </source>
</evidence>
<dbReference type="PANTHER" id="PTHR33507">
    <property type="entry name" value="INNER MEMBRANE PROTEIN YBBJ"/>
    <property type="match status" value="1"/>
</dbReference>
<evidence type="ECO:0000313" key="8">
    <source>
        <dbReference type="Proteomes" id="UP000078292"/>
    </source>
</evidence>
<keyword evidence="2 5" id="KW-0812">Transmembrane</keyword>
<dbReference type="Gene3D" id="2.40.50.140">
    <property type="entry name" value="Nucleic acid-binding proteins"/>
    <property type="match status" value="1"/>
</dbReference>
<dbReference type="Proteomes" id="UP000078292">
    <property type="component" value="Unassembled WGS sequence"/>
</dbReference>
<organism evidence="7 8">
    <name type="scientific">Enteractinococcus helveticum</name>
    <dbReference type="NCBI Taxonomy" id="1837282"/>
    <lineage>
        <taxon>Bacteria</taxon>
        <taxon>Bacillati</taxon>
        <taxon>Actinomycetota</taxon>
        <taxon>Actinomycetes</taxon>
        <taxon>Micrococcales</taxon>
        <taxon>Micrococcaceae</taxon>
    </lineage>
</organism>
<evidence type="ECO:0000256" key="5">
    <source>
        <dbReference type="SAM" id="Phobius"/>
    </source>
</evidence>
<dbReference type="OrthoDB" id="3174252at2"/>
<dbReference type="InterPro" id="IPR002810">
    <property type="entry name" value="NfeD-like_C"/>
</dbReference>
<keyword evidence="3 5" id="KW-1133">Transmembrane helix</keyword>
<keyword evidence="4 5" id="KW-0472">Membrane</keyword>
<dbReference type="Pfam" id="PF01957">
    <property type="entry name" value="NfeD"/>
    <property type="match status" value="1"/>
</dbReference>
<sequence length="154" mass="17007">MVEWILDNFWSFWLIMMLLLISVQVMTGELTFLLIAVGALTAIIADLLDAPLYIQFIIFAVISLASLIWLRSFDTKRRANETGPSPWSVNRYVGRVGEVTEEVTSSSGLVRIGNEIWSARTYAAAPIPAETAVIIQQIEGAIVWVAESSTTSEA</sequence>